<dbReference type="PANTHER" id="PTHR31516:SF9">
    <property type="entry name" value="STABILIZER OF AXONEMAL MICROTUBULES 1"/>
    <property type="match status" value="1"/>
</dbReference>
<proteinExistence type="inferred from homology"/>
<evidence type="ECO:0000313" key="4">
    <source>
        <dbReference type="Proteomes" id="UP000694415"/>
    </source>
</evidence>
<keyword evidence="4" id="KW-1185">Reference proteome</keyword>
<sequence length="465" mass="53664">MALLNRKCICDLCSCGRHHCPHLPTKIYEKTEKPCFFSEYSEKYSTYHSYMPQESFKPKVEYQKVAIPMEGLSTTKRDFGAYNIVPVKHHLPEKVTPIQDEMDFLTTYNQHYNYCPATRASPIKPRDNRHQCNDKMEYEPTYKADYLPWNQQKRSLIHPPQSYRPPSCRFDHRTTHQDDYPMKSPVDTVNYKPPPGPKLSNLPLENMTSYRSSYVAHPVEKRCVYEGEKYKPCEIPFDGLTTHRDSYKGLMGEPAKSWKPVPNHSGLGIPFATDTEFRENFQAWPTPKIVPKEPIPYIPPEGKMDLLTTVQANYKCPNGTPAQSCRPVIHLKKSERFESSTTNREDYKHWDIIPREPIKPAPQLKFPDEPMDYMTTNRAHYVPHAPVNTKSCKPTWSGPRVNIPLEGQTTYSSNFTPKEIQRCPASFSEPPGYIFEEVDAVGHRMYRPASRAASHESNHLGFGDV</sequence>
<dbReference type="PANTHER" id="PTHR31516">
    <property type="entry name" value="STABILIZER OF AXONEMAL MICROTUBULES 2"/>
    <property type="match status" value="1"/>
</dbReference>
<dbReference type="GO" id="GO:0036064">
    <property type="term" value="C:ciliary basal body"/>
    <property type="evidence" value="ECO:0007669"/>
    <property type="project" value="TreeGrafter"/>
</dbReference>
<name>A0A8C6G8Y2_MUSSI</name>
<dbReference type="GO" id="GO:0005814">
    <property type="term" value="C:centriole"/>
    <property type="evidence" value="ECO:0007669"/>
    <property type="project" value="TreeGrafter"/>
</dbReference>
<evidence type="ECO:0000256" key="2">
    <source>
        <dbReference type="SAM" id="MobiDB-lite"/>
    </source>
</evidence>
<feature type="region of interest" description="Disordered" evidence="2">
    <location>
        <begin position="175"/>
        <end position="203"/>
    </location>
</feature>
<dbReference type="Ensembl" id="ENSMSIT00000002775.1">
    <property type="protein sequence ID" value="ENSMSIP00000002184.1"/>
    <property type="gene ID" value="ENSMSIG00000002066.1"/>
</dbReference>
<reference evidence="3" key="2">
    <citation type="submission" date="2025-09" db="UniProtKB">
        <authorList>
            <consortium name="Ensembl"/>
        </authorList>
    </citation>
    <scope>IDENTIFICATION</scope>
</reference>
<dbReference type="GO" id="GO:0005879">
    <property type="term" value="C:axonemal microtubule"/>
    <property type="evidence" value="ECO:0007669"/>
    <property type="project" value="TreeGrafter"/>
</dbReference>
<dbReference type="Proteomes" id="UP000694415">
    <property type="component" value="Unplaced"/>
</dbReference>
<dbReference type="GO" id="GO:0036126">
    <property type="term" value="C:sperm flagellum"/>
    <property type="evidence" value="ECO:0007669"/>
    <property type="project" value="TreeGrafter"/>
</dbReference>
<reference evidence="3" key="1">
    <citation type="submission" date="2025-08" db="UniProtKB">
        <authorList>
            <consortium name="Ensembl"/>
        </authorList>
    </citation>
    <scope>IDENTIFICATION</scope>
</reference>
<dbReference type="AlphaFoldDB" id="A0A8C6G8Y2"/>
<dbReference type="InterPro" id="IPR033336">
    <property type="entry name" value="SAXO1/2"/>
</dbReference>
<accession>A0A8C6G8Y2</accession>
<dbReference type="Pfam" id="PF05217">
    <property type="entry name" value="SAXO1-2"/>
    <property type="match status" value="1"/>
</dbReference>
<comment type="similarity">
    <text evidence="1">Belongs to the FAM154 family.</text>
</comment>
<evidence type="ECO:0000313" key="3">
    <source>
        <dbReference type="Ensembl" id="ENSMSIP00000002184.1"/>
    </source>
</evidence>
<evidence type="ECO:0000256" key="1">
    <source>
        <dbReference type="ARBA" id="ARBA00008738"/>
    </source>
</evidence>
<dbReference type="GeneTree" id="ENSGT00390000007252"/>
<organism evidence="3 4">
    <name type="scientific">Mus spicilegus</name>
    <name type="common">Mound-building mouse</name>
    <dbReference type="NCBI Taxonomy" id="10103"/>
    <lineage>
        <taxon>Eukaryota</taxon>
        <taxon>Metazoa</taxon>
        <taxon>Chordata</taxon>
        <taxon>Craniata</taxon>
        <taxon>Vertebrata</taxon>
        <taxon>Euteleostomi</taxon>
        <taxon>Mammalia</taxon>
        <taxon>Eutheria</taxon>
        <taxon>Euarchontoglires</taxon>
        <taxon>Glires</taxon>
        <taxon>Rodentia</taxon>
        <taxon>Myomorpha</taxon>
        <taxon>Muroidea</taxon>
        <taxon>Muridae</taxon>
        <taxon>Murinae</taxon>
        <taxon>Mus</taxon>
        <taxon>Mus</taxon>
    </lineage>
</organism>
<dbReference type="GO" id="GO:0008017">
    <property type="term" value="F:microtubule binding"/>
    <property type="evidence" value="ECO:0007669"/>
    <property type="project" value="InterPro"/>
</dbReference>
<protein>
    <submittedName>
        <fullName evidence="3">Predicted gene 15229</fullName>
    </submittedName>
</protein>